<dbReference type="Proteomes" id="UP000027586">
    <property type="component" value="Unassembled WGS sequence"/>
</dbReference>
<dbReference type="GO" id="GO:0048254">
    <property type="term" value="P:snoRNA localization"/>
    <property type="evidence" value="ECO:0007669"/>
    <property type="project" value="TreeGrafter"/>
</dbReference>
<dbReference type="AlphaFoldDB" id="A0A068REM6"/>
<feature type="region of interest" description="Disordered" evidence="5">
    <location>
        <begin position="35"/>
        <end position="72"/>
    </location>
</feature>
<dbReference type="Gene3D" id="3.30.60.190">
    <property type="match status" value="1"/>
</dbReference>
<dbReference type="CDD" id="cd23024">
    <property type="entry name" value="zf-HIT_ZNHIT2-3"/>
    <property type="match status" value="1"/>
</dbReference>
<dbReference type="GO" id="GO:0005634">
    <property type="term" value="C:nucleus"/>
    <property type="evidence" value="ECO:0007669"/>
    <property type="project" value="TreeGrafter"/>
</dbReference>
<dbReference type="InterPro" id="IPR007529">
    <property type="entry name" value="Znf_HIT"/>
</dbReference>
<evidence type="ECO:0000313" key="7">
    <source>
        <dbReference type="EMBL" id="CDH48434.1"/>
    </source>
</evidence>
<evidence type="ECO:0000256" key="2">
    <source>
        <dbReference type="ARBA" id="ARBA00022771"/>
    </source>
</evidence>
<evidence type="ECO:0000256" key="1">
    <source>
        <dbReference type="ARBA" id="ARBA00022723"/>
    </source>
</evidence>
<dbReference type="PANTHER" id="PTHR13483">
    <property type="entry name" value="BOX C_D SNORNA PROTEIN 1-RELATED"/>
    <property type="match status" value="1"/>
</dbReference>
<dbReference type="InterPro" id="IPR051639">
    <property type="entry name" value="BCD1"/>
</dbReference>
<dbReference type="OrthoDB" id="18412at2759"/>
<dbReference type="GO" id="GO:0000463">
    <property type="term" value="P:maturation of LSU-rRNA from tricistronic rRNA transcript (SSU-rRNA, 5.8S rRNA, LSU-rRNA)"/>
    <property type="evidence" value="ECO:0007669"/>
    <property type="project" value="TreeGrafter"/>
</dbReference>
<comment type="caution">
    <text evidence="7">The sequence shown here is derived from an EMBL/GenBank/DDBJ whole genome shotgun (WGS) entry which is preliminary data.</text>
</comment>
<evidence type="ECO:0000256" key="4">
    <source>
        <dbReference type="PROSITE-ProRule" id="PRU00453"/>
    </source>
</evidence>
<dbReference type="SUPFAM" id="SSF144232">
    <property type="entry name" value="HIT/MYND zinc finger-like"/>
    <property type="match status" value="1"/>
</dbReference>
<keyword evidence="3" id="KW-0862">Zinc</keyword>
<name>A0A068REM6_9FUNG</name>
<keyword evidence="8" id="KW-1185">Reference proteome</keyword>
<feature type="compositionally biased region" description="Basic and acidic residues" evidence="5">
    <location>
        <begin position="46"/>
        <end position="55"/>
    </location>
</feature>
<dbReference type="STRING" id="1263082.A0A068REM6"/>
<accession>A0A068REM6</accession>
<keyword evidence="1" id="KW-0479">Metal-binding</keyword>
<dbReference type="Pfam" id="PF04438">
    <property type="entry name" value="zf-HIT"/>
    <property type="match status" value="1"/>
</dbReference>
<proteinExistence type="predicted"/>
<keyword evidence="2 4" id="KW-0863">Zinc-finger</keyword>
<feature type="domain" description="HIT-type" evidence="6">
    <location>
        <begin position="4"/>
        <end position="37"/>
    </location>
</feature>
<dbReference type="PANTHER" id="PTHR13483:SF11">
    <property type="entry name" value="ZINC FINGER HIT DOMAIN-CONTAINING PROTEIN 3"/>
    <property type="match status" value="1"/>
</dbReference>
<dbReference type="EMBL" id="CBTN010000001">
    <property type="protein sequence ID" value="CDH48434.1"/>
    <property type="molecule type" value="Genomic_DNA"/>
</dbReference>
<dbReference type="VEuPathDB" id="FungiDB:LCOR_00215.1"/>
<gene>
    <name evidence="7" type="ORF">LCOR_00215.1</name>
</gene>
<dbReference type="GO" id="GO:0070761">
    <property type="term" value="C:pre-snoRNP complex"/>
    <property type="evidence" value="ECO:0007669"/>
    <property type="project" value="TreeGrafter"/>
</dbReference>
<evidence type="ECO:0000313" key="8">
    <source>
        <dbReference type="Proteomes" id="UP000027586"/>
    </source>
</evidence>
<evidence type="ECO:0000259" key="6">
    <source>
        <dbReference type="PROSITE" id="PS51083"/>
    </source>
</evidence>
<protein>
    <recommendedName>
        <fullName evidence="6">HIT-type domain-containing protein</fullName>
    </recommendedName>
</protein>
<reference evidence="7" key="1">
    <citation type="submission" date="2013-08" db="EMBL/GenBank/DDBJ databases">
        <title>Gene expansion shapes genome architecture in the human pathogen Lichtheimia corymbifera: an evolutionary genomics analysis in the ancient terrestrial Mucorales (Mucoromycotina).</title>
        <authorList>
            <person name="Schwartze V.U."/>
            <person name="Winter S."/>
            <person name="Shelest E."/>
            <person name="Marcet-Houben M."/>
            <person name="Horn F."/>
            <person name="Wehner S."/>
            <person name="Hoffmann K."/>
            <person name="Riege K."/>
            <person name="Sammeth M."/>
            <person name="Nowrousian M."/>
            <person name="Valiante V."/>
            <person name="Linde J."/>
            <person name="Jacobsen I.D."/>
            <person name="Marz M."/>
            <person name="Brakhage A.A."/>
            <person name="Gabaldon T."/>
            <person name="Bocker S."/>
            <person name="Voigt K."/>
        </authorList>
    </citation>
    <scope>NUCLEOTIDE SEQUENCE [LARGE SCALE GENOMIC DNA]</scope>
    <source>
        <strain evidence="7">FSU 9682</strain>
    </source>
</reference>
<evidence type="ECO:0000256" key="3">
    <source>
        <dbReference type="ARBA" id="ARBA00022833"/>
    </source>
</evidence>
<sequence length="138" mass="15985">MKTCQICQIEPSKYKCPTCTTPYCSIACFKQHKTQPCEKPVPPQEDQPHERRQLPTDDAEEDDPSRLSLDELTSIGHSNDVLKYLENPRIRELVSHIDRSTDPEKELTTARSENPMLEEFIQLLLRTTGRKRDDEQDS</sequence>
<dbReference type="GO" id="GO:0008270">
    <property type="term" value="F:zinc ion binding"/>
    <property type="evidence" value="ECO:0007669"/>
    <property type="project" value="UniProtKB-UniRule"/>
</dbReference>
<organism evidence="7 8">
    <name type="scientific">Lichtheimia corymbifera JMRC:FSU:9682</name>
    <dbReference type="NCBI Taxonomy" id="1263082"/>
    <lineage>
        <taxon>Eukaryota</taxon>
        <taxon>Fungi</taxon>
        <taxon>Fungi incertae sedis</taxon>
        <taxon>Mucoromycota</taxon>
        <taxon>Mucoromycotina</taxon>
        <taxon>Mucoromycetes</taxon>
        <taxon>Mucorales</taxon>
        <taxon>Lichtheimiaceae</taxon>
        <taxon>Lichtheimia</taxon>
    </lineage>
</organism>
<evidence type="ECO:0000256" key="5">
    <source>
        <dbReference type="SAM" id="MobiDB-lite"/>
    </source>
</evidence>
<dbReference type="GO" id="GO:0000492">
    <property type="term" value="P:box C/D snoRNP assembly"/>
    <property type="evidence" value="ECO:0007669"/>
    <property type="project" value="TreeGrafter"/>
</dbReference>
<dbReference type="PROSITE" id="PS51083">
    <property type="entry name" value="ZF_HIT"/>
    <property type="match status" value="1"/>
</dbReference>